<dbReference type="Proteomes" id="UP000746612">
    <property type="component" value="Unassembled WGS sequence"/>
</dbReference>
<gene>
    <name evidence="1" type="ORF">MDCFG202_LOCUS226455</name>
</gene>
<name>A0A9N8RC21_GIBZA</name>
<proteinExistence type="predicted"/>
<comment type="caution">
    <text evidence="1">The sequence shown here is derived from an EMBL/GenBank/DDBJ whole genome shotgun (WGS) entry which is preliminary data.</text>
</comment>
<evidence type="ECO:0000313" key="1">
    <source>
        <dbReference type="EMBL" id="CAG1982266.1"/>
    </source>
</evidence>
<accession>A0A9N8RC21</accession>
<evidence type="ECO:0000313" key="2">
    <source>
        <dbReference type="Proteomes" id="UP000746612"/>
    </source>
</evidence>
<dbReference type="AlphaFoldDB" id="A0A9N8RC21"/>
<organism evidence="1 2">
    <name type="scientific">Gibberella zeae</name>
    <name type="common">Wheat head blight fungus</name>
    <name type="synonym">Fusarium graminearum</name>
    <dbReference type="NCBI Taxonomy" id="5518"/>
    <lineage>
        <taxon>Eukaryota</taxon>
        <taxon>Fungi</taxon>
        <taxon>Dikarya</taxon>
        <taxon>Ascomycota</taxon>
        <taxon>Pezizomycotina</taxon>
        <taxon>Sordariomycetes</taxon>
        <taxon>Hypocreomycetidae</taxon>
        <taxon>Hypocreales</taxon>
        <taxon>Nectriaceae</taxon>
        <taxon>Fusarium</taxon>
    </lineage>
</organism>
<protein>
    <submittedName>
        <fullName evidence="1">Uncharacterized protein</fullName>
    </submittedName>
</protein>
<dbReference type="EMBL" id="CAJPIJ010000125">
    <property type="protein sequence ID" value="CAG1982266.1"/>
    <property type="molecule type" value="Genomic_DNA"/>
</dbReference>
<sequence>MLITSPDSQVGITCVQRQGKAWRTVELSGIVEVVDVDVDLVDGFTVTVFCTVSVTLDTAMIVDVA</sequence>
<reference evidence="1" key="1">
    <citation type="submission" date="2021-03" db="EMBL/GenBank/DDBJ databases">
        <authorList>
            <person name="Alouane T."/>
            <person name="Langin T."/>
            <person name="Bonhomme L."/>
        </authorList>
    </citation>
    <scope>NUCLEOTIDE SEQUENCE</scope>
    <source>
        <strain evidence="1">MDC_Fg202</strain>
    </source>
</reference>